<dbReference type="PRINTS" id="PR00724">
    <property type="entry name" value="CRBOXYPTASEC"/>
</dbReference>
<evidence type="ECO:0000256" key="7">
    <source>
        <dbReference type="SAM" id="SignalP"/>
    </source>
</evidence>
<dbReference type="InterPro" id="IPR029058">
    <property type="entry name" value="AB_hydrolase_fold"/>
</dbReference>
<evidence type="ECO:0000256" key="6">
    <source>
        <dbReference type="ARBA" id="ARBA00023180"/>
    </source>
</evidence>
<dbReference type="PANTHER" id="PTHR11802">
    <property type="entry name" value="SERINE PROTEASE FAMILY S10 SERINE CARBOXYPEPTIDASE"/>
    <property type="match status" value="1"/>
</dbReference>
<proteinExistence type="inferred from homology"/>
<organism evidence="8 9">
    <name type="scientific">Umbelopsis vinacea</name>
    <dbReference type="NCBI Taxonomy" id="44442"/>
    <lineage>
        <taxon>Eukaryota</taxon>
        <taxon>Fungi</taxon>
        <taxon>Fungi incertae sedis</taxon>
        <taxon>Mucoromycota</taxon>
        <taxon>Mucoromycotina</taxon>
        <taxon>Umbelopsidomycetes</taxon>
        <taxon>Umbelopsidales</taxon>
        <taxon>Umbelopsidaceae</taxon>
        <taxon>Umbelopsis</taxon>
    </lineage>
</organism>
<keyword evidence="7" id="KW-0732">Signal</keyword>
<comment type="similarity">
    <text evidence="1">Belongs to the peptidase S10 family.</text>
</comment>
<dbReference type="SUPFAM" id="SSF53474">
    <property type="entry name" value="alpha/beta-Hydrolases"/>
    <property type="match status" value="1"/>
</dbReference>
<keyword evidence="4" id="KW-0645">Protease</keyword>
<keyword evidence="6" id="KW-0325">Glycoprotein</keyword>
<protein>
    <recommendedName>
        <fullName evidence="2">carboxypeptidase C</fullName>
        <ecNumber evidence="2">3.4.16.5</ecNumber>
    </recommendedName>
</protein>
<evidence type="ECO:0000313" key="8">
    <source>
        <dbReference type="EMBL" id="KAG2175177.1"/>
    </source>
</evidence>
<reference evidence="8" key="1">
    <citation type="submission" date="2020-12" db="EMBL/GenBank/DDBJ databases">
        <title>Metabolic potential, ecology and presence of endohyphal bacteria is reflected in genomic diversity of Mucoromycotina.</title>
        <authorList>
            <person name="Muszewska A."/>
            <person name="Okrasinska A."/>
            <person name="Steczkiewicz K."/>
            <person name="Drgas O."/>
            <person name="Orlowska M."/>
            <person name="Perlinska-Lenart U."/>
            <person name="Aleksandrzak-Piekarczyk T."/>
            <person name="Szatraj K."/>
            <person name="Zielenkiewicz U."/>
            <person name="Pilsyk S."/>
            <person name="Malc E."/>
            <person name="Mieczkowski P."/>
            <person name="Kruszewska J.S."/>
            <person name="Biernat P."/>
            <person name="Pawlowska J."/>
        </authorList>
    </citation>
    <scope>NUCLEOTIDE SEQUENCE</scope>
    <source>
        <strain evidence="8">WA0000051536</strain>
    </source>
</reference>
<dbReference type="Pfam" id="PF00450">
    <property type="entry name" value="Peptidase_S10"/>
    <property type="match status" value="2"/>
</dbReference>
<dbReference type="Proteomes" id="UP000612746">
    <property type="component" value="Unassembled WGS sequence"/>
</dbReference>
<comment type="caution">
    <text evidence="8">The sequence shown here is derived from an EMBL/GenBank/DDBJ whole genome shotgun (WGS) entry which is preliminary data.</text>
</comment>
<keyword evidence="9" id="KW-1185">Reference proteome</keyword>
<dbReference type="PANTHER" id="PTHR11802:SF113">
    <property type="entry name" value="SERINE CARBOXYPEPTIDASE CTSA-4.1"/>
    <property type="match status" value="1"/>
</dbReference>
<dbReference type="OrthoDB" id="443318at2759"/>
<dbReference type="Gene3D" id="1.10.287.410">
    <property type="match status" value="1"/>
</dbReference>
<dbReference type="EMBL" id="JAEPRA010000015">
    <property type="protein sequence ID" value="KAG2175177.1"/>
    <property type="molecule type" value="Genomic_DNA"/>
</dbReference>
<dbReference type="GO" id="GO:0000324">
    <property type="term" value="C:fungal-type vacuole"/>
    <property type="evidence" value="ECO:0007669"/>
    <property type="project" value="TreeGrafter"/>
</dbReference>
<dbReference type="EC" id="3.4.16.5" evidence="2"/>
<evidence type="ECO:0000256" key="2">
    <source>
        <dbReference type="ARBA" id="ARBA00012446"/>
    </source>
</evidence>
<accession>A0A8H7UB82</accession>
<feature type="chain" id="PRO_5034508777" description="carboxypeptidase C" evidence="7">
    <location>
        <begin position="19"/>
        <end position="497"/>
    </location>
</feature>
<evidence type="ECO:0000313" key="9">
    <source>
        <dbReference type="Proteomes" id="UP000612746"/>
    </source>
</evidence>
<evidence type="ECO:0000256" key="4">
    <source>
        <dbReference type="ARBA" id="ARBA00022670"/>
    </source>
</evidence>
<keyword evidence="3" id="KW-0121">Carboxypeptidase</keyword>
<keyword evidence="5" id="KW-0378">Hydrolase</keyword>
<dbReference type="GO" id="GO:0004185">
    <property type="term" value="F:serine-type carboxypeptidase activity"/>
    <property type="evidence" value="ECO:0007669"/>
    <property type="project" value="UniProtKB-EC"/>
</dbReference>
<sequence>MLWKSILLSACGIYAVSASLQTTFSKPEPTDQQWLKTLQNDELKGYSVRIKQPNFCDDVVQYSGYLDIEETDDHFFFWFFESRFQSVSSETVLWLNGGPGCSSLTGLWMEHGPCLVTAAGNETAYNPYSWNNFANMIFLDQPIQVGYSHGKSRVGTSEEAAKATYAFLVLFFEEFPQYAEKYFHISGESYGKCVKLPALPTELDYLFRIWVSAAGHYLPALGREIVKRQQSSTPPNFHLDSMLIGNGWTDPLIQVEKYIDFGCDEGMVLYSTKSPVFEEDTCDSMKKALPRCKRLSKFCYDHPGTLTCLPVVAGCAPLESACGKNGRNPYDIRKRCDEGNSLCYDVLTGLEIWANRPDVRDELGIDDAVEKYESCQNSVGFRFGLTADNPKNFAPLVSEMLAAGVRVLIYAGDKDCICNWVGNKAWTLELDWTGKEGFQKAEDEEWFSWITQEPAGELRKYGNLTFLRVYDAGHMVPYDQPENSLDFFSRWVKDVLY</sequence>
<evidence type="ECO:0000256" key="1">
    <source>
        <dbReference type="ARBA" id="ARBA00009431"/>
    </source>
</evidence>
<evidence type="ECO:0000256" key="3">
    <source>
        <dbReference type="ARBA" id="ARBA00022645"/>
    </source>
</evidence>
<dbReference type="AlphaFoldDB" id="A0A8H7UB82"/>
<gene>
    <name evidence="8" type="ORF">INT44_007665</name>
</gene>
<evidence type="ECO:0000256" key="5">
    <source>
        <dbReference type="ARBA" id="ARBA00022801"/>
    </source>
</evidence>
<dbReference type="PROSITE" id="PS00560">
    <property type="entry name" value="CARBOXYPEPT_SER_HIS"/>
    <property type="match status" value="1"/>
</dbReference>
<feature type="signal peptide" evidence="7">
    <location>
        <begin position="1"/>
        <end position="18"/>
    </location>
</feature>
<name>A0A8H7UB82_9FUNG</name>
<dbReference type="Gene3D" id="3.40.50.1820">
    <property type="entry name" value="alpha/beta hydrolase"/>
    <property type="match status" value="1"/>
</dbReference>
<dbReference type="InterPro" id="IPR001563">
    <property type="entry name" value="Peptidase_S10"/>
</dbReference>
<dbReference type="InterPro" id="IPR033124">
    <property type="entry name" value="Ser_caboxypep_his_AS"/>
</dbReference>
<dbReference type="GO" id="GO:0006508">
    <property type="term" value="P:proteolysis"/>
    <property type="evidence" value="ECO:0007669"/>
    <property type="project" value="UniProtKB-KW"/>
</dbReference>